<comment type="caution">
    <text evidence="3">The sequence shown here is derived from an EMBL/GenBank/DDBJ whole genome shotgun (WGS) entry which is preliminary data.</text>
</comment>
<dbReference type="PROSITE" id="PS51257">
    <property type="entry name" value="PROKAR_LIPOPROTEIN"/>
    <property type="match status" value="1"/>
</dbReference>
<dbReference type="Gene3D" id="4.10.240.10">
    <property type="entry name" value="Zn(2)-C6 fungal-type DNA-binding domain"/>
    <property type="match status" value="1"/>
</dbReference>
<accession>A0A8H6R5R6</accession>
<dbReference type="AlphaFoldDB" id="A0A8H6R5R6"/>
<evidence type="ECO:0000313" key="3">
    <source>
        <dbReference type="EMBL" id="KAF7185634.1"/>
    </source>
</evidence>
<name>A0A8H6R5R6_9PEZI</name>
<dbReference type="GO" id="GO:0000981">
    <property type="term" value="F:DNA-binding transcription factor activity, RNA polymerase II-specific"/>
    <property type="evidence" value="ECO:0007669"/>
    <property type="project" value="InterPro"/>
</dbReference>
<dbReference type="GO" id="GO:0008270">
    <property type="term" value="F:zinc ion binding"/>
    <property type="evidence" value="ECO:0007669"/>
    <property type="project" value="InterPro"/>
</dbReference>
<dbReference type="EMBL" id="JABCIY010000314">
    <property type="protein sequence ID" value="KAF7185634.1"/>
    <property type="molecule type" value="Genomic_DNA"/>
</dbReference>
<keyword evidence="1" id="KW-0539">Nucleus</keyword>
<keyword evidence="4" id="KW-1185">Reference proteome</keyword>
<dbReference type="Proteomes" id="UP000660729">
    <property type="component" value="Unassembled WGS sequence"/>
</dbReference>
<dbReference type="Pfam" id="PF00172">
    <property type="entry name" value="Zn_clus"/>
    <property type="match status" value="1"/>
</dbReference>
<dbReference type="InterPro" id="IPR001138">
    <property type="entry name" value="Zn2Cys6_DnaBD"/>
</dbReference>
<dbReference type="PROSITE" id="PS00463">
    <property type="entry name" value="ZN2_CY6_FUNGAL_1"/>
    <property type="match status" value="1"/>
</dbReference>
<dbReference type="InterPro" id="IPR036864">
    <property type="entry name" value="Zn2-C6_fun-type_DNA-bd_sf"/>
</dbReference>
<gene>
    <name evidence="3" type="ORF">HII31_13029</name>
</gene>
<organism evidence="3 4">
    <name type="scientific">Pseudocercospora fuligena</name>
    <dbReference type="NCBI Taxonomy" id="685502"/>
    <lineage>
        <taxon>Eukaryota</taxon>
        <taxon>Fungi</taxon>
        <taxon>Dikarya</taxon>
        <taxon>Ascomycota</taxon>
        <taxon>Pezizomycotina</taxon>
        <taxon>Dothideomycetes</taxon>
        <taxon>Dothideomycetidae</taxon>
        <taxon>Mycosphaerellales</taxon>
        <taxon>Mycosphaerellaceae</taxon>
        <taxon>Pseudocercospora</taxon>
    </lineage>
</organism>
<dbReference type="PROSITE" id="PS50048">
    <property type="entry name" value="ZN2_CY6_FUNGAL_2"/>
    <property type="match status" value="1"/>
</dbReference>
<protein>
    <recommendedName>
        <fullName evidence="2">Zn(2)-C6 fungal-type domain-containing protein</fullName>
    </recommendedName>
</protein>
<feature type="domain" description="Zn(2)-C6 fungal-type" evidence="2">
    <location>
        <begin position="161"/>
        <end position="192"/>
    </location>
</feature>
<sequence length="394" mass="42762">MRCYAMHYVLPSLTMTMVACRERSKSCSSVCLHCHPRFCIDRTLHIATAVSTFALVVPHTIATAMASSASPFSCTGYYNPADSPDAALLCKILHRATGFGSDLTLEKVLLLLLTNLHEINSAASPTMPAVVATPDPSQSTAQEWAKEQLYLHFGAVRANIACVECKRAKRKCISSSPNGGCDTCLRKGIPCVPRSTSEKKAKRKSKESVILPKPENKRLRLSDSSALGTPFEPLAYGSNGIRPGGISEQIVDFSASQDSGIENMGFIAAENFGNENTYIPAFDNFAIENMDLSSSDNFTSENMDLSGFISSGIESNSNANARPAFPDLQLGHEDLNNRTSLDSPFLITSKDSATMAQLVVDTQSRFGDVSDLAHHDIATYKQGPDLSLREQYRD</sequence>
<dbReference type="CDD" id="cd00067">
    <property type="entry name" value="GAL4"/>
    <property type="match status" value="1"/>
</dbReference>
<dbReference type="OrthoDB" id="10535116at2759"/>
<evidence type="ECO:0000259" key="2">
    <source>
        <dbReference type="PROSITE" id="PS50048"/>
    </source>
</evidence>
<proteinExistence type="predicted"/>
<dbReference type="SUPFAM" id="SSF57701">
    <property type="entry name" value="Zn2/Cys6 DNA-binding domain"/>
    <property type="match status" value="1"/>
</dbReference>
<reference evidence="3" key="1">
    <citation type="submission" date="2020-04" db="EMBL/GenBank/DDBJ databases">
        <title>Draft genome resource of the tomato pathogen Pseudocercospora fuligena.</title>
        <authorList>
            <person name="Zaccaron A."/>
        </authorList>
    </citation>
    <scope>NUCLEOTIDE SEQUENCE</scope>
    <source>
        <strain evidence="3">PF001</strain>
    </source>
</reference>
<evidence type="ECO:0000256" key="1">
    <source>
        <dbReference type="ARBA" id="ARBA00023242"/>
    </source>
</evidence>
<evidence type="ECO:0000313" key="4">
    <source>
        <dbReference type="Proteomes" id="UP000660729"/>
    </source>
</evidence>